<evidence type="ECO:0000313" key="1">
    <source>
        <dbReference type="EMBL" id="ASN67452.1"/>
    </source>
</evidence>
<dbReference type="EMBL" id="MF417862">
    <property type="protein sequence ID" value="ASN67668.1"/>
    <property type="molecule type" value="Genomic_DNA"/>
</dbReference>
<gene>
    <name evidence="2" type="ORF">7F9_13</name>
    <name evidence="1" type="ORF">8AX3_3</name>
</gene>
<sequence>MKFPDPVDEAAEREQQMIEIALANRKHPEMTFTGVCYYCEESVSTGCFCSAECREDYERIQRAKQHRRVACRR</sequence>
<protein>
    <submittedName>
        <fullName evidence="1">Uncharacterized protein</fullName>
    </submittedName>
</protein>
<name>A0A2H4IYB3_9CAUD</name>
<organism evidence="1">
    <name type="scientific">uncultured Caudovirales phage</name>
    <dbReference type="NCBI Taxonomy" id="2100421"/>
    <lineage>
        <taxon>Viruses</taxon>
        <taxon>Duplodnaviria</taxon>
        <taxon>Heunggongvirae</taxon>
        <taxon>Uroviricota</taxon>
        <taxon>Caudoviricetes</taxon>
        <taxon>Peduoviridae</taxon>
        <taxon>Maltschvirus</taxon>
        <taxon>Maltschvirus maltsch</taxon>
    </lineage>
</organism>
<evidence type="ECO:0000313" key="2">
    <source>
        <dbReference type="EMBL" id="ASN67668.1"/>
    </source>
</evidence>
<reference evidence="1" key="1">
    <citation type="submission" date="2017-06" db="EMBL/GenBank/DDBJ databases">
        <title>Novel phages from South African skin metaviromes.</title>
        <authorList>
            <person name="van Zyl L.J."/>
            <person name="Abrahams Y."/>
            <person name="Stander E.A."/>
            <person name="Kirby B.M."/>
            <person name="Clavaud C."/>
            <person name="Farcet C."/>
            <person name="Breton L."/>
            <person name="Trindade M.I."/>
        </authorList>
    </citation>
    <scope>NUCLEOTIDE SEQUENCE</scope>
</reference>
<dbReference type="EMBL" id="MF417842">
    <property type="protein sequence ID" value="ASN67452.1"/>
    <property type="molecule type" value="Genomic_DNA"/>
</dbReference>
<accession>A0A2H4IYB3</accession>
<proteinExistence type="predicted"/>